<evidence type="ECO:0000313" key="2">
    <source>
        <dbReference type="EMBL" id="OJA21419.1"/>
    </source>
</evidence>
<keyword evidence="3" id="KW-1185">Reference proteome</keyword>
<evidence type="ECO:0000259" key="1">
    <source>
        <dbReference type="Pfam" id="PF01636"/>
    </source>
</evidence>
<evidence type="ECO:0000313" key="3">
    <source>
        <dbReference type="Proteomes" id="UP000183567"/>
    </source>
</evidence>
<dbReference type="Proteomes" id="UP000183567">
    <property type="component" value="Unassembled WGS sequence"/>
</dbReference>
<gene>
    <name evidence="2" type="ORF">AZE42_10341</name>
</gene>
<reference evidence="2 3" key="1">
    <citation type="submission" date="2016-03" db="EMBL/GenBank/DDBJ databases">
        <title>Comparative genomics of the ectomycorrhizal sister species Rhizopogon vinicolor and Rhizopogon vesiculosus (Basidiomycota: Boletales) reveals a divergence of the mating type B locus.</title>
        <authorList>
            <person name="Mujic A.B."/>
            <person name="Kuo A."/>
            <person name="Tritt A."/>
            <person name="Lipzen A."/>
            <person name="Chen C."/>
            <person name="Johnson J."/>
            <person name="Sharma A."/>
            <person name="Barry K."/>
            <person name="Grigoriev I.V."/>
            <person name="Spatafora J.W."/>
        </authorList>
    </citation>
    <scope>NUCLEOTIDE SEQUENCE [LARGE SCALE GENOMIC DNA]</scope>
    <source>
        <strain evidence="2 3">AM-OR11-056</strain>
    </source>
</reference>
<dbReference type="EMBL" id="LVVM01000157">
    <property type="protein sequence ID" value="OJA21419.1"/>
    <property type="molecule type" value="Genomic_DNA"/>
</dbReference>
<dbReference type="Gene3D" id="3.90.1200.10">
    <property type="match status" value="1"/>
</dbReference>
<name>A0A1J8QNG8_9AGAM</name>
<accession>A0A1J8QNG8</accession>
<dbReference type="STRING" id="180088.A0A1J8QNG8"/>
<dbReference type="InterPro" id="IPR002575">
    <property type="entry name" value="Aminoglycoside_PTrfase"/>
</dbReference>
<dbReference type="AlphaFoldDB" id="A0A1J8QNG8"/>
<comment type="caution">
    <text evidence="2">The sequence shown here is derived from an EMBL/GenBank/DDBJ whole genome shotgun (WGS) entry which is preliminary data.</text>
</comment>
<organism evidence="2 3">
    <name type="scientific">Rhizopogon vesiculosus</name>
    <dbReference type="NCBI Taxonomy" id="180088"/>
    <lineage>
        <taxon>Eukaryota</taxon>
        <taxon>Fungi</taxon>
        <taxon>Dikarya</taxon>
        <taxon>Basidiomycota</taxon>
        <taxon>Agaricomycotina</taxon>
        <taxon>Agaricomycetes</taxon>
        <taxon>Agaricomycetidae</taxon>
        <taxon>Boletales</taxon>
        <taxon>Suillineae</taxon>
        <taxon>Rhizopogonaceae</taxon>
        <taxon>Rhizopogon</taxon>
    </lineage>
</organism>
<dbReference type="PANTHER" id="PTHR21310">
    <property type="entry name" value="AMINOGLYCOSIDE PHOSPHOTRANSFERASE-RELATED-RELATED"/>
    <property type="match status" value="1"/>
</dbReference>
<dbReference type="InterPro" id="IPR011009">
    <property type="entry name" value="Kinase-like_dom_sf"/>
</dbReference>
<dbReference type="SUPFAM" id="SSF56112">
    <property type="entry name" value="Protein kinase-like (PK-like)"/>
    <property type="match status" value="1"/>
</dbReference>
<dbReference type="PANTHER" id="PTHR21310:SF13">
    <property type="entry name" value="AMINOGLYCOSIDE PHOSPHOTRANSFERASE DOMAIN-CONTAINING PROTEIN"/>
    <property type="match status" value="1"/>
</dbReference>
<dbReference type="InterPro" id="IPR051678">
    <property type="entry name" value="AGP_Transferase"/>
</dbReference>
<dbReference type="Pfam" id="PF01636">
    <property type="entry name" value="APH"/>
    <property type="match status" value="1"/>
</dbReference>
<dbReference type="OrthoDB" id="10003767at2759"/>
<feature type="domain" description="Aminoglycoside phosphotransferase" evidence="1">
    <location>
        <begin position="38"/>
        <end position="299"/>
    </location>
</feature>
<sequence length="484" mass="54684">MSKFEEQISTLRKSCWVNLSGLVDCATTRLSKPACQSIQLLGHGSYNNVYKLVFADGSEIAASVPVHDDEDFDPQAKLSEIATMQFVRTSGLYPDIVVPEVYAWDVTFTNPVGAPYVFMDFIHGRQLDDLNNDAAGLWGLSAMPEEQQLVVVKALAKLQSALSAPVSFDKIGSITRDDEGKFVVGPLFTLSQQNLGGPYQSLTDLWRAQLDIEILLALKEWSRLETDQLSRSLSEPKCTPQKFSELLQLLSSLIPHFVPPTPYLPLTLHHPDLALRNVFFDPNDDTKIVGLIDWGGAQILPLMLTAEFPGDLSSTGGDPCEREEIPDENWNTIPHDWTSFGDTSKWPEIFQREDKPVDLTIRASVMIKRYYLRQYFGACFTQENHEKYGDYNPSRAMLFAHAPYYHKFHEAITGGWTAWVDHAEWIRETYWRLNAMNQDSRGSVLIVGPNVYRNNMEKSVCDLSIFEEQSAKNDQDGGEEDKEN</sequence>
<protein>
    <recommendedName>
        <fullName evidence="1">Aminoglycoside phosphotransferase domain-containing protein</fullName>
    </recommendedName>
</protein>
<proteinExistence type="predicted"/>